<name>A0ABY4G7I1_9BACT</name>
<gene>
    <name evidence="3" type="ORF">MUN86_02425</name>
</gene>
<evidence type="ECO:0000313" key="3">
    <source>
        <dbReference type="EMBL" id="UOQ66797.1"/>
    </source>
</evidence>
<proteinExistence type="predicted"/>
<dbReference type="RefSeq" id="WP_245121286.1">
    <property type="nucleotide sequence ID" value="NZ_CP095061.1"/>
</dbReference>
<evidence type="ECO:0000256" key="1">
    <source>
        <dbReference type="ARBA" id="ARBA00023125"/>
    </source>
</evidence>
<dbReference type="Pfam" id="PF13102">
    <property type="entry name" value="Phage_int_SAM_5"/>
    <property type="match status" value="1"/>
</dbReference>
<sequence>MHYSAAIKLRRPARQDGTCQILLQVVIRRKPHPLGLGIAWWPELFDEKKGLCLTFQPKKGRLPGYEQVLSTAIAWAGGTIEYLEEKAKDTNLIIGKARSKANDVFVNLRLTEQPVTSETFLLDYNTEASKKDFVAYMEAKISERFRKGKGHREGITDITRKNHTSTLNCLRKFRTSIPFYSINAKLVDDFHAYLLKHLKGINTRWGRHKDIKAYLALARKDRVRFEDPYVHFKNKSVEGNWKPLKPAELHKLKVYYTQLPVGSARRRILQRFLFSCCSSLRLGDLKNLHAAKLQG</sequence>
<keyword evidence="1" id="KW-0238">DNA-binding</keyword>
<dbReference type="InterPro" id="IPR010998">
    <property type="entry name" value="Integrase_recombinase_N"/>
</dbReference>
<accession>A0ABY4G7I1</accession>
<keyword evidence="4" id="KW-1185">Reference proteome</keyword>
<dbReference type="EMBL" id="CP095061">
    <property type="protein sequence ID" value="UOQ66797.1"/>
    <property type="molecule type" value="Genomic_DNA"/>
</dbReference>
<reference evidence="3" key="1">
    <citation type="submission" date="2022-04" db="EMBL/GenBank/DDBJ databases">
        <title>Hymenobacter sp. isolated from the air.</title>
        <authorList>
            <person name="Won M."/>
            <person name="Lee C.-M."/>
            <person name="Woen H.-Y."/>
            <person name="Kwon S.-W."/>
        </authorList>
    </citation>
    <scope>NUCLEOTIDE SEQUENCE</scope>
    <source>
        <strain evidence="3">5420S-77</strain>
    </source>
</reference>
<feature type="domain" description="Phage integrase SAM-like" evidence="2">
    <location>
        <begin position="133"/>
        <end position="233"/>
    </location>
</feature>
<dbReference type="InterPro" id="IPR025269">
    <property type="entry name" value="SAM-like_dom"/>
</dbReference>
<organism evidence="3 4">
    <name type="scientific">Hymenobacter volaticus</name>
    <dbReference type="NCBI Taxonomy" id="2932254"/>
    <lineage>
        <taxon>Bacteria</taxon>
        <taxon>Pseudomonadati</taxon>
        <taxon>Bacteroidota</taxon>
        <taxon>Cytophagia</taxon>
        <taxon>Cytophagales</taxon>
        <taxon>Hymenobacteraceae</taxon>
        <taxon>Hymenobacter</taxon>
    </lineage>
</organism>
<dbReference type="SUPFAM" id="SSF56349">
    <property type="entry name" value="DNA breaking-rejoining enzymes"/>
    <property type="match status" value="1"/>
</dbReference>
<protein>
    <submittedName>
        <fullName evidence="3">Site-specific integrase</fullName>
    </submittedName>
</protein>
<dbReference type="InterPro" id="IPR011010">
    <property type="entry name" value="DNA_brk_join_enz"/>
</dbReference>
<dbReference type="Gene3D" id="1.10.150.130">
    <property type="match status" value="1"/>
</dbReference>
<evidence type="ECO:0000313" key="4">
    <source>
        <dbReference type="Proteomes" id="UP000830401"/>
    </source>
</evidence>
<evidence type="ECO:0000259" key="2">
    <source>
        <dbReference type="Pfam" id="PF13102"/>
    </source>
</evidence>
<dbReference type="Proteomes" id="UP000830401">
    <property type="component" value="Chromosome"/>
</dbReference>